<name>A0A0D8JVC2_COCIM</name>
<dbReference type="RefSeq" id="XP_004444688.1">
    <property type="nucleotide sequence ID" value="XM_004444631.1"/>
</dbReference>
<dbReference type="GeneID" id="24165180"/>
<dbReference type="VEuPathDB" id="FungiDB:CIMG_13553"/>
<reference evidence="2" key="2">
    <citation type="journal article" date="2010" name="Genome Res.">
        <title>Population genomic sequencing of Coccidioides fungi reveals recent hybridization and transposon control.</title>
        <authorList>
            <person name="Neafsey D.E."/>
            <person name="Barker B.M."/>
            <person name="Sharpton T.J."/>
            <person name="Stajich J.E."/>
            <person name="Park D.J."/>
            <person name="Whiston E."/>
            <person name="Hung C.-Y."/>
            <person name="McMahan C."/>
            <person name="White J."/>
            <person name="Sykes S."/>
            <person name="Heiman D."/>
            <person name="Young S."/>
            <person name="Zeng Q."/>
            <person name="Abouelleil A."/>
            <person name="Aftuck L."/>
            <person name="Bessette D."/>
            <person name="Brown A."/>
            <person name="FitzGerald M."/>
            <person name="Lui A."/>
            <person name="Macdonald J.P."/>
            <person name="Priest M."/>
            <person name="Orbach M.J."/>
            <person name="Galgiani J.N."/>
            <person name="Kirkland T.N."/>
            <person name="Cole G.T."/>
            <person name="Birren B.W."/>
            <person name="Henn M.R."/>
            <person name="Taylor J.W."/>
            <person name="Rounsley S.D."/>
        </authorList>
    </citation>
    <scope>GENOME REANNOTATION</scope>
    <source>
        <strain evidence="2">RS</strain>
    </source>
</reference>
<dbReference type="Proteomes" id="UP000001261">
    <property type="component" value="Unassembled WGS sequence"/>
</dbReference>
<dbReference type="InParanoid" id="A0A0D8JVC2"/>
<proteinExistence type="predicted"/>
<organism evidence="1 2">
    <name type="scientific">Coccidioides immitis (strain RS)</name>
    <name type="common">Valley fever fungus</name>
    <dbReference type="NCBI Taxonomy" id="246410"/>
    <lineage>
        <taxon>Eukaryota</taxon>
        <taxon>Fungi</taxon>
        <taxon>Dikarya</taxon>
        <taxon>Ascomycota</taxon>
        <taxon>Pezizomycotina</taxon>
        <taxon>Eurotiomycetes</taxon>
        <taxon>Eurotiomycetidae</taxon>
        <taxon>Onygenales</taxon>
        <taxon>Onygenaceae</taxon>
        <taxon>Coccidioides</taxon>
    </lineage>
</organism>
<dbReference type="EMBL" id="GG704915">
    <property type="protein sequence ID" value="KJF61270.1"/>
    <property type="molecule type" value="Genomic_DNA"/>
</dbReference>
<evidence type="ECO:0000313" key="1">
    <source>
        <dbReference type="EMBL" id="KJF61270.1"/>
    </source>
</evidence>
<reference evidence="2" key="1">
    <citation type="journal article" date="2009" name="Genome Res.">
        <title>Comparative genomic analyses of the human fungal pathogens Coccidioides and their relatives.</title>
        <authorList>
            <person name="Sharpton T.J."/>
            <person name="Stajich J.E."/>
            <person name="Rounsley S.D."/>
            <person name="Gardner M.J."/>
            <person name="Wortman J.R."/>
            <person name="Jordar V.S."/>
            <person name="Maiti R."/>
            <person name="Kodira C.D."/>
            <person name="Neafsey D.E."/>
            <person name="Zeng Q."/>
            <person name="Hung C.-Y."/>
            <person name="McMahan C."/>
            <person name="Muszewska A."/>
            <person name="Grynberg M."/>
            <person name="Mandel M.A."/>
            <person name="Kellner E.M."/>
            <person name="Barker B.M."/>
            <person name="Galgiani J.N."/>
            <person name="Orbach M.J."/>
            <person name="Kirkland T.N."/>
            <person name="Cole G.T."/>
            <person name="Henn M.R."/>
            <person name="Birren B.W."/>
            <person name="Taylor J.W."/>
        </authorList>
    </citation>
    <scope>NUCLEOTIDE SEQUENCE [LARGE SCALE GENOMIC DNA]</scope>
    <source>
        <strain evidence="2">RS</strain>
    </source>
</reference>
<gene>
    <name evidence="1" type="ORF">CIMG_13553</name>
</gene>
<sequence length="156" mass="17316">MTTLSEDDWNTIKKYPLNNSLDQLQDLLQDTEDSYTLHLISDDGARLDKACQMTISQLLSALQVKLVIQKESDFDIWNTILTLITDVSPATSPPCSITPLQQTPWLYNTSSFSARLVFGTGTGSHFPLKLVPVPNFETAGIPNMKSQSHVPSHPRA</sequence>
<evidence type="ECO:0000313" key="2">
    <source>
        <dbReference type="Proteomes" id="UP000001261"/>
    </source>
</evidence>
<keyword evidence="2" id="KW-1185">Reference proteome</keyword>
<accession>A0A0D8JVC2</accession>
<dbReference type="AlphaFoldDB" id="A0A0D8JVC2"/>
<dbReference type="KEGG" id="cim:CIMG_13553"/>
<protein>
    <submittedName>
        <fullName evidence="1">Uncharacterized protein</fullName>
    </submittedName>
</protein>